<dbReference type="Proteomes" id="UP000176998">
    <property type="component" value="Unassembled WGS sequence"/>
</dbReference>
<accession>A0A1G4ASN1</accession>
<proteinExistence type="predicted"/>
<keyword evidence="2" id="KW-1185">Reference proteome</keyword>
<evidence type="ECO:0000313" key="2">
    <source>
        <dbReference type="Proteomes" id="UP000176998"/>
    </source>
</evidence>
<sequence length="78" mass="8268">MSTCDTRVSCPDPLLNRQLEKLGSCPTPSVVQTSLPRLTFGAYAVDGGNGSVAAETHGRNISRWPPYATFGGRETSSP</sequence>
<reference evidence="1 2" key="1">
    <citation type="submission" date="2016-09" db="EMBL/GenBank/DDBJ databases">
        <authorList>
            <person name="Capua I."/>
            <person name="De Benedictis P."/>
            <person name="Joannis T."/>
            <person name="Lombin L.H."/>
            <person name="Cattoli G."/>
        </authorList>
    </citation>
    <scope>NUCLEOTIDE SEQUENCE [LARGE SCALE GENOMIC DNA]</scope>
    <source>
        <strain evidence="1 2">IMI 309357</strain>
    </source>
</reference>
<gene>
    <name evidence="1" type="ORF">CORC01_12514</name>
</gene>
<evidence type="ECO:0000313" key="1">
    <source>
        <dbReference type="EMBL" id="OHE92169.1"/>
    </source>
</evidence>
<dbReference type="EMBL" id="MJBS01000156">
    <property type="protein sequence ID" value="OHE92169.1"/>
    <property type="molecule type" value="Genomic_DNA"/>
</dbReference>
<name>A0A1G4ASN1_9PEZI</name>
<dbReference type="GeneID" id="34565644"/>
<protein>
    <submittedName>
        <fullName evidence="1">Uncharacterized protein</fullName>
    </submittedName>
</protein>
<dbReference type="AlphaFoldDB" id="A0A1G4ASN1"/>
<organism evidence="1 2">
    <name type="scientific">Colletotrichum orchidophilum</name>
    <dbReference type="NCBI Taxonomy" id="1209926"/>
    <lineage>
        <taxon>Eukaryota</taxon>
        <taxon>Fungi</taxon>
        <taxon>Dikarya</taxon>
        <taxon>Ascomycota</taxon>
        <taxon>Pezizomycotina</taxon>
        <taxon>Sordariomycetes</taxon>
        <taxon>Hypocreomycetidae</taxon>
        <taxon>Glomerellales</taxon>
        <taxon>Glomerellaceae</taxon>
        <taxon>Colletotrichum</taxon>
    </lineage>
</organism>
<dbReference type="RefSeq" id="XP_022469339.1">
    <property type="nucleotide sequence ID" value="XM_022624134.1"/>
</dbReference>
<comment type="caution">
    <text evidence="1">The sequence shown here is derived from an EMBL/GenBank/DDBJ whole genome shotgun (WGS) entry which is preliminary data.</text>
</comment>